<evidence type="ECO:0000313" key="1">
    <source>
        <dbReference type="EMBL" id="SDE17702.1"/>
    </source>
</evidence>
<dbReference type="Proteomes" id="UP000199034">
    <property type="component" value="Unassembled WGS sequence"/>
</dbReference>
<gene>
    <name evidence="1" type="ORF">SAMN05421872_11655</name>
</gene>
<organism evidence="1 2">
    <name type="scientific">Nocardioides lianchengensis</name>
    <dbReference type="NCBI Taxonomy" id="1045774"/>
    <lineage>
        <taxon>Bacteria</taxon>
        <taxon>Bacillati</taxon>
        <taxon>Actinomycetota</taxon>
        <taxon>Actinomycetes</taxon>
        <taxon>Propionibacteriales</taxon>
        <taxon>Nocardioidaceae</taxon>
        <taxon>Nocardioides</taxon>
    </lineage>
</organism>
<dbReference type="AlphaFoldDB" id="A0A1G7ASJ2"/>
<dbReference type="OrthoDB" id="3791039at2"/>
<reference evidence="1 2" key="1">
    <citation type="submission" date="2016-10" db="EMBL/GenBank/DDBJ databases">
        <authorList>
            <person name="de Groot N.N."/>
        </authorList>
    </citation>
    <scope>NUCLEOTIDE SEQUENCE [LARGE SCALE GENOMIC DNA]</scope>
    <source>
        <strain evidence="1 2">CGMCC 4.6858</strain>
    </source>
</reference>
<keyword evidence="2" id="KW-1185">Reference proteome</keyword>
<protein>
    <submittedName>
        <fullName evidence="1">Uncharacterized protein</fullName>
    </submittedName>
</protein>
<evidence type="ECO:0000313" key="2">
    <source>
        <dbReference type="Proteomes" id="UP000199034"/>
    </source>
</evidence>
<proteinExistence type="predicted"/>
<dbReference type="RefSeq" id="WP_090860686.1">
    <property type="nucleotide sequence ID" value="NZ_FMZM01000016.1"/>
</dbReference>
<dbReference type="EMBL" id="FMZM01000016">
    <property type="protein sequence ID" value="SDE17702.1"/>
    <property type="molecule type" value="Genomic_DNA"/>
</dbReference>
<dbReference type="STRING" id="1045774.SAMN05421872_11655"/>
<accession>A0A1G7ASJ2</accession>
<name>A0A1G7ASJ2_9ACTN</name>
<sequence length="120" mass="12434">MDPRTLARLCGTLGGLAWVLRWVLDAQGASETVVGSTYGAGLALLAIGLAGAGAGLAGAAWLRALVAVCFPVLAWAVLMVLHEAGDEVRVDGILGVLAVLVWVPLLRRARRRSRLGTHAA</sequence>